<protein>
    <submittedName>
        <fullName evidence="2">Uncharacterized protein</fullName>
    </submittedName>
</protein>
<proteinExistence type="predicted"/>
<keyword evidence="3" id="KW-1185">Reference proteome</keyword>
<dbReference type="RefSeq" id="WP_382416427.1">
    <property type="nucleotide sequence ID" value="NZ_AP031500.1"/>
</dbReference>
<evidence type="ECO:0000256" key="1">
    <source>
        <dbReference type="SAM" id="Coils"/>
    </source>
</evidence>
<evidence type="ECO:0000313" key="3">
    <source>
        <dbReference type="Proteomes" id="UP001595548"/>
    </source>
</evidence>
<keyword evidence="1" id="KW-0175">Coiled coil</keyword>
<dbReference type="EMBL" id="JBHRTL010000006">
    <property type="protein sequence ID" value="MFC3155629.1"/>
    <property type="molecule type" value="Genomic_DNA"/>
</dbReference>
<gene>
    <name evidence="2" type="ORF">ACFOEB_10495</name>
</gene>
<dbReference type="Proteomes" id="UP001595548">
    <property type="component" value="Unassembled WGS sequence"/>
</dbReference>
<accession>A0ABV7HP67</accession>
<feature type="coiled-coil region" evidence="1">
    <location>
        <begin position="231"/>
        <end position="461"/>
    </location>
</feature>
<organism evidence="2 3">
    <name type="scientific">Gilvimarinus japonicus</name>
    <dbReference type="NCBI Taxonomy" id="1796469"/>
    <lineage>
        <taxon>Bacteria</taxon>
        <taxon>Pseudomonadati</taxon>
        <taxon>Pseudomonadota</taxon>
        <taxon>Gammaproteobacteria</taxon>
        <taxon>Cellvibrionales</taxon>
        <taxon>Cellvibrionaceae</taxon>
        <taxon>Gilvimarinus</taxon>
    </lineage>
</organism>
<name>A0ABV7HP67_9GAMM</name>
<evidence type="ECO:0000313" key="2">
    <source>
        <dbReference type="EMBL" id="MFC3155629.1"/>
    </source>
</evidence>
<reference evidence="3" key="1">
    <citation type="journal article" date="2019" name="Int. J. Syst. Evol. Microbiol.">
        <title>The Global Catalogue of Microorganisms (GCM) 10K type strain sequencing project: providing services to taxonomists for standard genome sequencing and annotation.</title>
        <authorList>
            <consortium name="The Broad Institute Genomics Platform"/>
            <consortium name="The Broad Institute Genome Sequencing Center for Infectious Disease"/>
            <person name="Wu L."/>
            <person name="Ma J."/>
        </authorList>
    </citation>
    <scope>NUCLEOTIDE SEQUENCE [LARGE SCALE GENOMIC DNA]</scope>
    <source>
        <strain evidence="3">KCTC 52141</strain>
    </source>
</reference>
<comment type="caution">
    <text evidence="2">The sequence shown here is derived from an EMBL/GenBank/DDBJ whole genome shotgun (WGS) entry which is preliminary data.</text>
</comment>
<sequence length="469" mass="53799">MENAQTIAQWQELLQNLAPVTGWLYIGAGRGDVLRETRFAKVPRLLAVEAEQHSYQMLAHATAPHRNWQAVHALVNNTYGRATWHQLSREEESGLLPADALSALWPNLNEHQRAEHPAVSLSHLLEQTGESQEHYNWLTIDCLPAVRLLQGLNGALNTLDMIELRVAINNGIASDQTGATLEECDELLLPQGFTRLTLEETNNPLLGRALYGRALERQLTKRQLTEIWKLNAELESQNDALTSQCNKLTVVNETIQNEQETLRCELENQKRRELHTQEKLQQARQDVIALESQNSELIAQHSELKAINDASQNERDCMRNELENHKKQDLQTKEKLQQARQDMITLESQKDELTSQCSEQKAINDAIQKELENTYNELENQKRQEVQTKEKLQQAQAELKEQQRSAQLSTKLLAKVEADASDLRERYAEKTKSEQELKDLIKELHAKLQAASHFYHKLEQEHPEVLEKL</sequence>